<proteinExistence type="predicted"/>
<organism evidence="5 6">
    <name type="scientific">Acidisarcina polymorpha</name>
    <dbReference type="NCBI Taxonomy" id="2211140"/>
    <lineage>
        <taxon>Bacteria</taxon>
        <taxon>Pseudomonadati</taxon>
        <taxon>Acidobacteriota</taxon>
        <taxon>Terriglobia</taxon>
        <taxon>Terriglobales</taxon>
        <taxon>Acidobacteriaceae</taxon>
        <taxon>Acidisarcina</taxon>
    </lineage>
</organism>
<dbReference type="EMBL" id="CP030840">
    <property type="protein sequence ID" value="AXC10531.1"/>
    <property type="molecule type" value="Genomic_DNA"/>
</dbReference>
<dbReference type="RefSeq" id="WP_161557220.1">
    <property type="nucleotide sequence ID" value="NZ_CP030840.1"/>
</dbReference>
<evidence type="ECO:0000313" key="6">
    <source>
        <dbReference type="Proteomes" id="UP000253606"/>
    </source>
</evidence>
<accession>A0A2Z5FUJ7</accession>
<evidence type="ECO:0000256" key="2">
    <source>
        <dbReference type="SAM" id="MobiDB-lite"/>
    </source>
</evidence>
<dbReference type="Gene3D" id="1.10.1130.10">
    <property type="entry name" value="Flavocytochrome C3, Chain A"/>
    <property type="match status" value="1"/>
</dbReference>
<feature type="signal peptide" evidence="3">
    <location>
        <begin position="1"/>
        <end position="22"/>
    </location>
</feature>
<dbReference type="InterPro" id="IPR023155">
    <property type="entry name" value="Cyt_c-552/4"/>
</dbReference>
<dbReference type="PANTHER" id="PTHR35038:SF8">
    <property type="entry name" value="C-TYPE POLYHEME CYTOCHROME OMCC"/>
    <property type="match status" value="1"/>
</dbReference>
<evidence type="ECO:0000313" key="5">
    <source>
        <dbReference type="EMBL" id="AXC10531.1"/>
    </source>
</evidence>
<evidence type="ECO:0000256" key="1">
    <source>
        <dbReference type="ARBA" id="ARBA00022729"/>
    </source>
</evidence>
<reference evidence="5 6" key="1">
    <citation type="journal article" date="2018" name="Front. Microbiol.">
        <title>Hydrolytic Capabilities as a Key to Environmental Success: Chitinolytic and Cellulolytic Acidobacteria From Acidic Sub-arctic Soils and Boreal Peatlands.</title>
        <authorList>
            <person name="Belova S.E."/>
            <person name="Ravin N.V."/>
            <person name="Pankratov T.A."/>
            <person name="Rakitin A.L."/>
            <person name="Ivanova A.A."/>
            <person name="Beletsky A.V."/>
            <person name="Mardanov A.V."/>
            <person name="Sinninghe Damste J.S."/>
            <person name="Dedysh S.N."/>
        </authorList>
    </citation>
    <scope>NUCLEOTIDE SEQUENCE [LARGE SCALE GENOMIC DNA]</scope>
    <source>
        <strain evidence="5 6">SBC82</strain>
    </source>
</reference>
<feature type="domain" description="Cytochrome c-552/4" evidence="4">
    <location>
        <begin position="196"/>
        <end position="232"/>
    </location>
</feature>
<name>A0A2Z5FUJ7_9BACT</name>
<dbReference type="InterPro" id="IPR051829">
    <property type="entry name" value="Multiheme_Cytochr_ET"/>
</dbReference>
<protein>
    <submittedName>
        <fullName evidence="5">TPR domain protein</fullName>
    </submittedName>
</protein>
<gene>
    <name evidence="5" type="ORF">ACPOL_1183</name>
</gene>
<feature type="chain" id="PRO_5016306386" evidence="3">
    <location>
        <begin position="23"/>
        <end position="397"/>
    </location>
</feature>
<dbReference type="Proteomes" id="UP000253606">
    <property type="component" value="Chromosome"/>
</dbReference>
<evidence type="ECO:0000259" key="4">
    <source>
        <dbReference type="Pfam" id="PF13435"/>
    </source>
</evidence>
<keyword evidence="6" id="KW-1185">Reference proteome</keyword>
<dbReference type="InterPro" id="IPR036280">
    <property type="entry name" value="Multihaem_cyt_sf"/>
</dbReference>
<dbReference type="SUPFAM" id="SSF48695">
    <property type="entry name" value="Multiheme cytochromes"/>
    <property type="match status" value="1"/>
</dbReference>
<dbReference type="KEGG" id="abas:ACPOL_1183"/>
<sequence>MKSVANQSLVLVLLAAAGVLAAAPVLTAGARPPNTISGGESTPSHLKEPGWWPTKTDSNPKDYAGSEACAGCHEREAGTQRNTSMALAASRVMDTQVLRATANIVLDTPPFVTTISRDKKGSTYTTTRGGEAVAGQILWALGNGTMGRTFILESGGSLFESQLSYYTMIHGLDITPGHVRALPGDLNGAFGLRVSVETAQKCFGCHTTMSSVRRQFEPGHAIPGVTCEACHGPGAKHVAAMRLGRVEEGRAAILNPSSFDPQKLVDYCGACHRTTLDVAAAKDYVPINVRFQPYRLEKSRCWRAPDPRIACTGCHDPHEEVVHSANAYDSKCLGCHALKAPAAAPSFDHAAGKAAACTVGSSQCPSCHMPKYSVPAMHGSFTDHDIRIVRPGDPYPL</sequence>
<dbReference type="PANTHER" id="PTHR35038">
    <property type="entry name" value="DISSIMILATORY SULFITE REDUCTASE SIRA"/>
    <property type="match status" value="1"/>
</dbReference>
<evidence type="ECO:0000256" key="3">
    <source>
        <dbReference type="SAM" id="SignalP"/>
    </source>
</evidence>
<keyword evidence="1 3" id="KW-0732">Signal</keyword>
<feature type="region of interest" description="Disordered" evidence="2">
    <location>
        <begin position="29"/>
        <end position="59"/>
    </location>
</feature>
<feature type="compositionally biased region" description="Polar residues" evidence="2">
    <location>
        <begin position="34"/>
        <end position="44"/>
    </location>
</feature>
<dbReference type="AlphaFoldDB" id="A0A2Z5FUJ7"/>
<dbReference type="Pfam" id="PF13435">
    <property type="entry name" value="Cytochrome_C554"/>
    <property type="match status" value="1"/>
</dbReference>